<dbReference type="EMBL" id="JAIZAY010000002">
    <property type="protein sequence ID" value="KAJ8047776.1"/>
    <property type="molecule type" value="Genomic_DNA"/>
</dbReference>
<accession>A0A9Q1HJV0</accession>
<keyword evidence="3" id="KW-1185">Reference proteome</keyword>
<dbReference type="GO" id="GO:0008146">
    <property type="term" value="F:sulfotransferase activity"/>
    <property type="evidence" value="ECO:0007669"/>
    <property type="project" value="InterPro"/>
</dbReference>
<dbReference type="GO" id="GO:0016020">
    <property type="term" value="C:membrane"/>
    <property type="evidence" value="ECO:0007669"/>
    <property type="project" value="InterPro"/>
</dbReference>
<keyword evidence="1" id="KW-1133">Transmembrane helix</keyword>
<organism evidence="2 3">
    <name type="scientific">Holothuria leucospilota</name>
    <name type="common">Black long sea cucumber</name>
    <name type="synonym">Mertensiothuria leucospilota</name>
    <dbReference type="NCBI Taxonomy" id="206669"/>
    <lineage>
        <taxon>Eukaryota</taxon>
        <taxon>Metazoa</taxon>
        <taxon>Echinodermata</taxon>
        <taxon>Eleutherozoa</taxon>
        <taxon>Echinozoa</taxon>
        <taxon>Holothuroidea</taxon>
        <taxon>Aspidochirotacea</taxon>
        <taxon>Aspidochirotida</taxon>
        <taxon>Holothuriidae</taxon>
        <taxon>Holothuria</taxon>
    </lineage>
</organism>
<dbReference type="Pfam" id="PF03567">
    <property type="entry name" value="Sulfotransfer_2"/>
    <property type="match status" value="1"/>
</dbReference>
<name>A0A9Q1HJV0_HOLLE</name>
<reference evidence="2" key="1">
    <citation type="submission" date="2021-10" db="EMBL/GenBank/DDBJ databases">
        <title>Tropical sea cucumber genome reveals ecological adaptation and Cuvierian tubules defense mechanism.</title>
        <authorList>
            <person name="Chen T."/>
        </authorList>
    </citation>
    <scope>NUCLEOTIDE SEQUENCE</scope>
    <source>
        <strain evidence="2">Nanhai2018</strain>
        <tissue evidence="2">Muscle</tissue>
    </source>
</reference>
<dbReference type="Proteomes" id="UP001152320">
    <property type="component" value="Chromosome 2"/>
</dbReference>
<dbReference type="InterPro" id="IPR005331">
    <property type="entry name" value="Sulfotransferase"/>
</dbReference>
<sequence>MFSKLMSCKSCNIKPRKVVFCLVVLQIFVLFSLGIYYYSFPNWTVKREALFRKPLQLHNSVVITEVHHNALPSKIDHLQGLHGNKAEDASVNASSMVTPQRNVAVSSLKMEGCPDEWPLEVIRYDSVGMPAAQVCRRTGGNEAGHWKCASGWRPLHSDPYCTKYSTSSAPASPSSDKENLDSSQFKTLQFVAENPKLLFYHLPGTSVEVSSSVFRASRENETSDHSLLHYHKFTFIMHPCLRLINVWEKMMMYSKVNVTFRSFLNGRLPPWKPLLLFDEIHLKTQSEILLGNNGRVWLDQILVLETWNESLAELKKRVDLKPNGFKFLRATSSNSTKCSRMYSQESWLQMMNSYAMDFCVFQYSFSINETNILPSLDLTMEALMSRYHLCKQNETNLNISPISNFSPRQFVSPNLCTIHTYYQPAFDNPQDIMESESVLRVWEKTWVAAGWQTRVVNETDAKLHPDYQELKEKFQALPTINPEKYTFCSFVRHVAMATVGGGWMSDYDTLPLNFPPCLKIPFHGSYTVWSGFVPALVSANANEYTRVAHLMADVGLQWRVRPKFFLRSGRSEVSDMTALSVLVKEGQVNSFEVVIKRVDLSDGEFACDISKLLRKSPNSGNLPEGMPLLPWGIHLSHALMSFIRTRNITLWPGLSWEKATSPSFRQTFMAYVHNIYLRKCNIPGNRTSY</sequence>
<proteinExistence type="predicted"/>
<keyword evidence="1" id="KW-0812">Transmembrane</keyword>
<evidence type="ECO:0000256" key="1">
    <source>
        <dbReference type="SAM" id="Phobius"/>
    </source>
</evidence>
<protein>
    <submittedName>
        <fullName evidence="2">Uncharacterized protein</fullName>
    </submittedName>
</protein>
<evidence type="ECO:0000313" key="2">
    <source>
        <dbReference type="EMBL" id="KAJ8047776.1"/>
    </source>
</evidence>
<evidence type="ECO:0000313" key="3">
    <source>
        <dbReference type="Proteomes" id="UP001152320"/>
    </source>
</evidence>
<dbReference type="AlphaFoldDB" id="A0A9Q1HJV0"/>
<gene>
    <name evidence="2" type="ORF">HOLleu_06864</name>
</gene>
<feature type="transmembrane region" description="Helical" evidence="1">
    <location>
        <begin position="20"/>
        <end position="38"/>
    </location>
</feature>
<comment type="caution">
    <text evidence="2">The sequence shown here is derived from an EMBL/GenBank/DDBJ whole genome shotgun (WGS) entry which is preliminary data.</text>
</comment>
<keyword evidence="1" id="KW-0472">Membrane</keyword>